<keyword evidence="6 7" id="KW-0472">Membrane</keyword>
<evidence type="ECO:0000256" key="3">
    <source>
        <dbReference type="ARBA" id="ARBA00022475"/>
    </source>
</evidence>
<evidence type="ECO:0000313" key="10">
    <source>
        <dbReference type="Proteomes" id="UP000245048"/>
    </source>
</evidence>
<dbReference type="GO" id="GO:0071916">
    <property type="term" value="F:dipeptide transmembrane transporter activity"/>
    <property type="evidence" value="ECO:0007669"/>
    <property type="project" value="TreeGrafter"/>
</dbReference>
<dbReference type="GO" id="GO:0005886">
    <property type="term" value="C:plasma membrane"/>
    <property type="evidence" value="ECO:0007669"/>
    <property type="project" value="UniProtKB-SubCell"/>
</dbReference>
<feature type="domain" description="ABC transmembrane type-1" evidence="8">
    <location>
        <begin position="102"/>
        <end position="303"/>
    </location>
</feature>
<evidence type="ECO:0000256" key="1">
    <source>
        <dbReference type="ARBA" id="ARBA00004651"/>
    </source>
</evidence>
<feature type="transmembrane region" description="Helical" evidence="7">
    <location>
        <begin position="174"/>
        <end position="195"/>
    </location>
</feature>
<dbReference type="PANTHER" id="PTHR43163">
    <property type="entry name" value="DIPEPTIDE TRANSPORT SYSTEM PERMEASE PROTEIN DPPB-RELATED"/>
    <property type="match status" value="1"/>
</dbReference>
<comment type="caution">
    <text evidence="9">The sequence shown here is derived from an EMBL/GenBank/DDBJ whole genome shotgun (WGS) entry which is preliminary data.</text>
</comment>
<dbReference type="RefSeq" id="WP_109519292.1">
    <property type="nucleotide sequence ID" value="NZ_PDOA01000040.1"/>
</dbReference>
<dbReference type="AlphaFoldDB" id="A0A2U1UXN1"/>
<proteinExistence type="inferred from homology"/>
<feature type="transmembrane region" description="Helical" evidence="7">
    <location>
        <begin position="286"/>
        <end position="306"/>
    </location>
</feature>
<dbReference type="PANTHER" id="PTHR43163:SF6">
    <property type="entry name" value="DIPEPTIDE TRANSPORT SYSTEM PERMEASE PROTEIN DPPB-RELATED"/>
    <property type="match status" value="1"/>
</dbReference>
<feature type="transmembrane region" description="Helical" evidence="7">
    <location>
        <begin position="149"/>
        <end position="168"/>
    </location>
</feature>
<keyword evidence="5 7" id="KW-1133">Transmembrane helix</keyword>
<evidence type="ECO:0000256" key="7">
    <source>
        <dbReference type="RuleBase" id="RU363032"/>
    </source>
</evidence>
<reference evidence="10" key="1">
    <citation type="submission" date="2017-10" db="EMBL/GenBank/DDBJ databases">
        <authorList>
            <person name="Toshchakov S.V."/>
            <person name="Goeva M.A."/>
        </authorList>
    </citation>
    <scope>NUCLEOTIDE SEQUENCE [LARGE SCALE GENOMIC DNA]</scope>
    <source>
        <strain evidence="10">JR1/69-1-13</strain>
    </source>
</reference>
<evidence type="ECO:0000256" key="4">
    <source>
        <dbReference type="ARBA" id="ARBA00022692"/>
    </source>
</evidence>
<keyword evidence="3" id="KW-1003">Cell membrane</keyword>
<dbReference type="InterPro" id="IPR000515">
    <property type="entry name" value="MetI-like"/>
</dbReference>
<evidence type="ECO:0000256" key="5">
    <source>
        <dbReference type="ARBA" id="ARBA00022989"/>
    </source>
</evidence>
<dbReference type="OrthoDB" id="9807402at2"/>
<keyword evidence="2 7" id="KW-0813">Transport</keyword>
<evidence type="ECO:0000256" key="6">
    <source>
        <dbReference type="ARBA" id="ARBA00023136"/>
    </source>
</evidence>
<name>A0A2U1UXN1_9PROT</name>
<sequence>MFVARLLAARALQAVAAALCVGCFSFLLMQLLPGDVAFRVAASRYSADLMSMQLADAVRGTLGLDRPWPLRLLDWLRQVAALDFGRSLVSNRPVLVEVGEQLGRSLALAGLALAMTVALALPVGILAGLSPGGWFDRLSLGVATLCRTVPTYALCIVATAIFAVRLGWFPSAGFSGWSSLVLPAAVLSLGMAAVTSRVMRDSLARTERTAYFRYGRQKGLPEWLVVWRHGLRNALIPVVAVLGQQTMVLIEGVVVVETLFAFPGIGQAIVRAVFSSDVPMIQGTALALGLIFVVVNTMVDLVCLWLDPRARSAR</sequence>
<gene>
    <name evidence="9" type="ORF">CR165_23210</name>
</gene>
<dbReference type="InterPro" id="IPR035906">
    <property type="entry name" value="MetI-like_sf"/>
</dbReference>
<dbReference type="Proteomes" id="UP000245048">
    <property type="component" value="Unassembled WGS sequence"/>
</dbReference>
<dbReference type="Pfam" id="PF00528">
    <property type="entry name" value="BPD_transp_1"/>
    <property type="match status" value="1"/>
</dbReference>
<protein>
    <submittedName>
        <fullName evidence="9">ABC transporter permease</fullName>
    </submittedName>
</protein>
<evidence type="ECO:0000256" key="2">
    <source>
        <dbReference type="ARBA" id="ARBA00022448"/>
    </source>
</evidence>
<keyword evidence="10" id="KW-1185">Reference proteome</keyword>
<dbReference type="Gene3D" id="1.10.3720.10">
    <property type="entry name" value="MetI-like"/>
    <property type="match status" value="1"/>
</dbReference>
<dbReference type="PROSITE" id="PS50928">
    <property type="entry name" value="ABC_TM1"/>
    <property type="match status" value="1"/>
</dbReference>
<organism evidence="9 10">
    <name type="scientific">Teichococcus aestuarii</name>
    <dbReference type="NCBI Taxonomy" id="568898"/>
    <lineage>
        <taxon>Bacteria</taxon>
        <taxon>Pseudomonadati</taxon>
        <taxon>Pseudomonadota</taxon>
        <taxon>Alphaproteobacteria</taxon>
        <taxon>Acetobacterales</taxon>
        <taxon>Roseomonadaceae</taxon>
        <taxon>Roseomonas</taxon>
    </lineage>
</organism>
<comment type="subcellular location">
    <subcellularLocation>
        <location evidence="1 7">Cell membrane</location>
        <topology evidence="1 7">Multi-pass membrane protein</topology>
    </subcellularLocation>
</comment>
<evidence type="ECO:0000313" key="9">
    <source>
        <dbReference type="EMBL" id="PWC26435.1"/>
    </source>
</evidence>
<accession>A0A2U1UXN1</accession>
<evidence type="ECO:0000259" key="8">
    <source>
        <dbReference type="PROSITE" id="PS50928"/>
    </source>
</evidence>
<dbReference type="SUPFAM" id="SSF161098">
    <property type="entry name" value="MetI-like"/>
    <property type="match status" value="1"/>
</dbReference>
<dbReference type="CDD" id="cd06261">
    <property type="entry name" value="TM_PBP2"/>
    <property type="match status" value="1"/>
</dbReference>
<comment type="similarity">
    <text evidence="7">Belongs to the binding-protein-dependent transport system permease family.</text>
</comment>
<keyword evidence="4 7" id="KW-0812">Transmembrane</keyword>
<feature type="transmembrane region" description="Helical" evidence="7">
    <location>
        <begin position="12"/>
        <end position="32"/>
    </location>
</feature>
<feature type="transmembrane region" description="Helical" evidence="7">
    <location>
        <begin position="106"/>
        <end position="129"/>
    </location>
</feature>
<feature type="transmembrane region" description="Helical" evidence="7">
    <location>
        <begin position="253"/>
        <end position="274"/>
    </location>
</feature>
<dbReference type="EMBL" id="PDOA01000040">
    <property type="protein sequence ID" value="PWC26435.1"/>
    <property type="molecule type" value="Genomic_DNA"/>
</dbReference>